<comment type="caution">
    <text evidence="1">The sequence shown here is derived from an EMBL/GenBank/DDBJ whole genome shotgun (WGS) entry which is preliminary data.</text>
</comment>
<dbReference type="Proteomes" id="UP001196413">
    <property type="component" value="Unassembled WGS sequence"/>
</dbReference>
<gene>
    <name evidence="1" type="ORF">KIN20_024995</name>
</gene>
<sequence length="90" mass="9842">MAISRLQSPCQEEVGVVSCDLPAYDEVGENEFCPLYKQSEDTNRKAKSFTEIGVVDYIAELGRATRNKFGIGETGESEMGVETVLLNSCS</sequence>
<reference evidence="1" key="1">
    <citation type="submission" date="2021-06" db="EMBL/GenBank/DDBJ databases">
        <title>Parelaphostrongylus tenuis whole genome reference sequence.</title>
        <authorList>
            <person name="Garwood T.J."/>
            <person name="Larsen P.A."/>
            <person name="Fountain-Jones N.M."/>
            <person name="Garbe J.R."/>
            <person name="Macchietto M.G."/>
            <person name="Kania S.A."/>
            <person name="Gerhold R.W."/>
            <person name="Richards J.E."/>
            <person name="Wolf T.M."/>
        </authorList>
    </citation>
    <scope>NUCLEOTIDE SEQUENCE</scope>
    <source>
        <strain evidence="1">MNPRO001-30</strain>
        <tissue evidence="1">Meninges</tissue>
    </source>
</reference>
<dbReference type="AlphaFoldDB" id="A0AAD5N8S8"/>
<accession>A0AAD5N8S8</accession>
<keyword evidence="2" id="KW-1185">Reference proteome</keyword>
<dbReference type="EMBL" id="JAHQIW010005074">
    <property type="protein sequence ID" value="KAJ1364822.1"/>
    <property type="molecule type" value="Genomic_DNA"/>
</dbReference>
<organism evidence="1 2">
    <name type="scientific">Parelaphostrongylus tenuis</name>
    <name type="common">Meningeal worm</name>
    <dbReference type="NCBI Taxonomy" id="148309"/>
    <lineage>
        <taxon>Eukaryota</taxon>
        <taxon>Metazoa</taxon>
        <taxon>Ecdysozoa</taxon>
        <taxon>Nematoda</taxon>
        <taxon>Chromadorea</taxon>
        <taxon>Rhabditida</taxon>
        <taxon>Rhabditina</taxon>
        <taxon>Rhabditomorpha</taxon>
        <taxon>Strongyloidea</taxon>
        <taxon>Metastrongylidae</taxon>
        <taxon>Parelaphostrongylus</taxon>
    </lineage>
</organism>
<name>A0AAD5N8S8_PARTN</name>
<evidence type="ECO:0000313" key="1">
    <source>
        <dbReference type="EMBL" id="KAJ1364822.1"/>
    </source>
</evidence>
<protein>
    <submittedName>
        <fullName evidence="1">Uncharacterized protein</fullName>
    </submittedName>
</protein>
<proteinExistence type="predicted"/>
<evidence type="ECO:0000313" key="2">
    <source>
        <dbReference type="Proteomes" id="UP001196413"/>
    </source>
</evidence>